<sequence length="128" mass="14121">MKKYALQRIGKLLILRAAIFGKEGIRVTKLLVDTGSTYTILPNEVLYSVGLDPSISKERVRLVMGNGYLIAPRLEVQRFSCLGHTAENFKVVAHTLPPESFVDGLLGMDFLMQVKAVINTESGEIEVA</sequence>
<dbReference type="InterPro" id="IPR034122">
    <property type="entry name" value="Retropepsin-like_bacterial"/>
</dbReference>
<dbReference type="GO" id="GO:0004190">
    <property type="term" value="F:aspartic-type endopeptidase activity"/>
    <property type="evidence" value="ECO:0007669"/>
    <property type="project" value="InterPro"/>
</dbReference>
<evidence type="ECO:0000313" key="1">
    <source>
        <dbReference type="EMBL" id="GAI47789.1"/>
    </source>
</evidence>
<name>X1QWX6_9ZZZZ</name>
<comment type="caution">
    <text evidence="1">The sequence shown here is derived from an EMBL/GenBank/DDBJ whole genome shotgun (WGS) entry which is preliminary data.</text>
</comment>
<gene>
    <name evidence="1" type="ORF">S06H3_60830</name>
</gene>
<dbReference type="Pfam" id="PF13650">
    <property type="entry name" value="Asp_protease_2"/>
    <property type="match status" value="1"/>
</dbReference>
<dbReference type="GO" id="GO:0006508">
    <property type="term" value="P:proteolysis"/>
    <property type="evidence" value="ECO:0007669"/>
    <property type="project" value="InterPro"/>
</dbReference>
<dbReference type="AlphaFoldDB" id="X1QWX6"/>
<dbReference type="CDD" id="cd05483">
    <property type="entry name" value="retropepsin_like_bacteria"/>
    <property type="match status" value="1"/>
</dbReference>
<dbReference type="InterPro" id="IPR001969">
    <property type="entry name" value="Aspartic_peptidase_AS"/>
</dbReference>
<dbReference type="SUPFAM" id="SSF50630">
    <property type="entry name" value="Acid proteases"/>
    <property type="match status" value="1"/>
</dbReference>
<dbReference type="InterPro" id="IPR021109">
    <property type="entry name" value="Peptidase_aspartic_dom_sf"/>
</dbReference>
<accession>X1QWX6</accession>
<proteinExistence type="predicted"/>
<reference evidence="1" key="1">
    <citation type="journal article" date="2014" name="Front. Microbiol.">
        <title>High frequency of phylogenetically diverse reductive dehalogenase-homologous genes in deep subseafloor sedimentary metagenomes.</title>
        <authorList>
            <person name="Kawai M."/>
            <person name="Futagami T."/>
            <person name="Toyoda A."/>
            <person name="Takaki Y."/>
            <person name="Nishi S."/>
            <person name="Hori S."/>
            <person name="Arai W."/>
            <person name="Tsubouchi T."/>
            <person name="Morono Y."/>
            <person name="Uchiyama I."/>
            <person name="Ito T."/>
            <person name="Fujiyama A."/>
            <person name="Inagaki F."/>
            <person name="Takami H."/>
        </authorList>
    </citation>
    <scope>NUCLEOTIDE SEQUENCE</scope>
    <source>
        <strain evidence="1">Expedition CK06-06</strain>
    </source>
</reference>
<dbReference type="PROSITE" id="PS00141">
    <property type="entry name" value="ASP_PROTEASE"/>
    <property type="match status" value="1"/>
</dbReference>
<evidence type="ECO:0008006" key="2">
    <source>
        <dbReference type="Google" id="ProtNLM"/>
    </source>
</evidence>
<protein>
    <recommendedName>
        <fullName evidence="2">Peptidase A2 domain-containing protein</fullName>
    </recommendedName>
</protein>
<dbReference type="Gene3D" id="2.40.70.10">
    <property type="entry name" value="Acid Proteases"/>
    <property type="match status" value="1"/>
</dbReference>
<dbReference type="EMBL" id="BARV01039756">
    <property type="protein sequence ID" value="GAI47789.1"/>
    <property type="molecule type" value="Genomic_DNA"/>
</dbReference>
<organism evidence="1">
    <name type="scientific">marine sediment metagenome</name>
    <dbReference type="NCBI Taxonomy" id="412755"/>
    <lineage>
        <taxon>unclassified sequences</taxon>
        <taxon>metagenomes</taxon>
        <taxon>ecological metagenomes</taxon>
    </lineage>
</organism>